<reference evidence="1" key="1">
    <citation type="submission" date="2023-03" db="EMBL/GenBank/DDBJ databases">
        <title>Massive genome expansion in bonnet fungi (Mycena s.s.) driven by repeated elements and novel gene families across ecological guilds.</title>
        <authorList>
            <consortium name="Lawrence Berkeley National Laboratory"/>
            <person name="Harder C.B."/>
            <person name="Miyauchi S."/>
            <person name="Viragh M."/>
            <person name="Kuo A."/>
            <person name="Thoen E."/>
            <person name="Andreopoulos B."/>
            <person name="Lu D."/>
            <person name="Skrede I."/>
            <person name="Drula E."/>
            <person name="Henrissat B."/>
            <person name="Morin E."/>
            <person name="Kohler A."/>
            <person name="Barry K."/>
            <person name="LaButti K."/>
            <person name="Morin E."/>
            <person name="Salamov A."/>
            <person name="Lipzen A."/>
            <person name="Mereny Z."/>
            <person name="Hegedus B."/>
            <person name="Baldrian P."/>
            <person name="Stursova M."/>
            <person name="Weitz H."/>
            <person name="Taylor A."/>
            <person name="Grigoriev I.V."/>
            <person name="Nagy L.G."/>
            <person name="Martin F."/>
            <person name="Kauserud H."/>
        </authorList>
    </citation>
    <scope>NUCLEOTIDE SEQUENCE</scope>
    <source>
        <strain evidence="1">CBHHK200</strain>
    </source>
</reference>
<evidence type="ECO:0000313" key="2">
    <source>
        <dbReference type="Proteomes" id="UP001218188"/>
    </source>
</evidence>
<accession>A0AAD6XFR0</accession>
<name>A0AAD6XFR0_9AGAR</name>
<keyword evidence="2" id="KW-1185">Reference proteome</keyword>
<comment type="caution">
    <text evidence="1">The sequence shown here is derived from an EMBL/GenBank/DDBJ whole genome shotgun (WGS) entry which is preliminary data.</text>
</comment>
<evidence type="ECO:0000313" key="1">
    <source>
        <dbReference type="EMBL" id="KAJ7043584.1"/>
    </source>
</evidence>
<protein>
    <submittedName>
        <fullName evidence="1">Uncharacterized protein</fullName>
    </submittedName>
</protein>
<sequence>MSQKSPEGLSVEKSSEGLILVFFDVGPNVEEADLNDCLDNEHIPLKLTVPGVKSAIRYRAVDSQTPTWLSMYHIETPGVASSEAYDAVRAKASDKEKAILAAINGLSWGTYVDIGSFTHPDAMADSLPCKYVLAVGLEPTPEREDDLNKWYEEEHMDLLAKTPGWRQGRRYKLVEQRQTGTMADKPMSKYLAIHEFEENNFLQSPEFKHATSTEWRERVMSSMVRREARVLELYKGFTA</sequence>
<organism evidence="1 2">
    <name type="scientific">Mycena alexandri</name>
    <dbReference type="NCBI Taxonomy" id="1745969"/>
    <lineage>
        <taxon>Eukaryota</taxon>
        <taxon>Fungi</taxon>
        <taxon>Dikarya</taxon>
        <taxon>Basidiomycota</taxon>
        <taxon>Agaricomycotina</taxon>
        <taxon>Agaricomycetes</taxon>
        <taxon>Agaricomycetidae</taxon>
        <taxon>Agaricales</taxon>
        <taxon>Marasmiineae</taxon>
        <taxon>Mycenaceae</taxon>
        <taxon>Mycena</taxon>
    </lineage>
</organism>
<dbReference type="Proteomes" id="UP001218188">
    <property type="component" value="Unassembled WGS sequence"/>
</dbReference>
<proteinExistence type="predicted"/>
<dbReference type="InterPro" id="IPR011008">
    <property type="entry name" value="Dimeric_a/b-barrel"/>
</dbReference>
<dbReference type="SUPFAM" id="SSF54909">
    <property type="entry name" value="Dimeric alpha+beta barrel"/>
    <property type="match status" value="1"/>
</dbReference>
<dbReference type="AlphaFoldDB" id="A0AAD6XFR0"/>
<gene>
    <name evidence="1" type="ORF">C8F04DRAFT_1072633</name>
</gene>
<dbReference type="EMBL" id="JARJCM010000009">
    <property type="protein sequence ID" value="KAJ7043584.1"/>
    <property type="molecule type" value="Genomic_DNA"/>
</dbReference>